<evidence type="ECO:0000256" key="1">
    <source>
        <dbReference type="SAM" id="Phobius"/>
    </source>
</evidence>
<evidence type="ECO:0000313" key="2">
    <source>
        <dbReference type="EMBL" id="RVD75451.1"/>
    </source>
</evidence>
<feature type="transmembrane region" description="Helical" evidence="1">
    <location>
        <begin position="99"/>
        <end position="118"/>
    </location>
</feature>
<evidence type="ECO:0000313" key="3">
    <source>
        <dbReference type="Proteomes" id="UP000288002"/>
    </source>
</evidence>
<sequence>MDERLKLVICLIIPGAISIFSIKMAFKLYNALKAKKDTTHKYLYPFHIDANRGLAEQGYLWLSILGPILYFLMFGQYSWEGYTLSVSSTGLTEFLKISTLPLGLLSLSIPLSILVARIHATHQTSVQIIATQFKNNVDGYYAHRKAMFEYFGALKTIVYLEKIEGDFHAHPRLHLRFFKDEGPTKGIPKIDNDRFKQVIDTLAEVKRNIHTAISSKTSPEVSAKHYGQACNKIYDLAGILTLPVIYDTLKSSSKQFTIYDAINLTNPKNITFTKVGTSTEELIGSYRYIRSYMRVLCEFSGYSVDFFDEKDTFPEIDKGDRFKSAPYNFRDISRILEISQEKKSEIIMAQSNARKAAVESASINLS</sequence>
<keyword evidence="1" id="KW-0812">Transmembrane</keyword>
<keyword evidence="1" id="KW-0472">Membrane</keyword>
<gene>
    <name evidence="2" type="ORF">A9HBioS_4571</name>
</gene>
<comment type="caution">
    <text evidence="2">The sequence shown here is derived from an EMBL/GenBank/DDBJ whole genome shotgun (WGS) entry which is preliminary data.</text>
</comment>
<dbReference type="AlphaFoldDB" id="A0AA94JFP1"/>
<proteinExistence type="predicted"/>
<dbReference type="Proteomes" id="UP000288002">
    <property type="component" value="Unassembled WGS sequence"/>
</dbReference>
<protein>
    <submittedName>
        <fullName evidence="2">Uncharacterized protein</fullName>
    </submittedName>
</protein>
<accession>A0AA94JFP1</accession>
<keyword evidence="1" id="KW-1133">Transmembrane helix</keyword>
<dbReference type="EMBL" id="MKWS01000018">
    <property type="protein sequence ID" value="RVD75451.1"/>
    <property type="molecule type" value="Genomic_DNA"/>
</dbReference>
<dbReference type="RefSeq" id="WP_127651660.1">
    <property type="nucleotide sequence ID" value="NZ_MKWS01000018.1"/>
</dbReference>
<feature type="transmembrane region" description="Helical" evidence="1">
    <location>
        <begin position="6"/>
        <end position="26"/>
    </location>
</feature>
<organism evidence="2 3">
    <name type="scientific">Pseudomonas koreensis</name>
    <dbReference type="NCBI Taxonomy" id="198620"/>
    <lineage>
        <taxon>Bacteria</taxon>
        <taxon>Pseudomonadati</taxon>
        <taxon>Pseudomonadota</taxon>
        <taxon>Gammaproteobacteria</taxon>
        <taxon>Pseudomonadales</taxon>
        <taxon>Pseudomonadaceae</taxon>
        <taxon>Pseudomonas</taxon>
    </lineage>
</organism>
<name>A0AA94JFP1_9PSED</name>
<reference evidence="2 3" key="1">
    <citation type="submission" date="2016-10" db="EMBL/GenBank/DDBJ databases">
        <title>Search of new enzymes for the oxidation of sulfur compounds.</title>
        <authorList>
            <person name="Novo A."/>
            <person name="Moreira I.S."/>
            <person name="Castro P.M."/>
        </authorList>
    </citation>
    <scope>NUCLEOTIDE SEQUENCE [LARGE SCALE GENOMIC DNA]</scope>
    <source>
        <strain evidence="2 3">A9</strain>
    </source>
</reference>
<feature type="transmembrane region" description="Helical" evidence="1">
    <location>
        <begin position="59"/>
        <end position="79"/>
    </location>
</feature>